<organism evidence="1 2">
    <name type="scientific">Circinella minor</name>
    <dbReference type="NCBI Taxonomy" id="1195481"/>
    <lineage>
        <taxon>Eukaryota</taxon>
        <taxon>Fungi</taxon>
        <taxon>Fungi incertae sedis</taxon>
        <taxon>Mucoromycota</taxon>
        <taxon>Mucoromycotina</taxon>
        <taxon>Mucoromycetes</taxon>
        <taxon>Mucorales</taxon>
        <taxon>Lichtheimiaceae</taxon>
        <taxon>Circinella</taxon>
    </lineage>
</organism>
<proteinExistence type="predicted"/>
<protein>
    <submittedName>
        <fullName evidence="1">Uncharacterized protein</fullName>
    </submittedName>
</protein>
<evidence type="ECO:0000313" key="1">
    <source>
        <dbReference type="EMBL" id="KAG2225123.1"/>
    </source>
</evidence>
<gene>
    <name evidence="1" type="ORF">INT45_011806</name>
</gene>
<evidence type="ECO:0000313" key="2">
    <source>
        <dbReference type="Proteomes" id="UP000646827"/>
    </source>
</evidence>
<dbReference type="OrthoDB" id="2286148at2759"/>
<dbReference type="Proteomes" id="UP000646827">
    <property type="component" value="Unassembled WGS sequence"/>
</dbReference>
<dbReference type="AlphaFoldDB" id="A0A8H7SAT5"/>
<comment type="caution">
    <text evidence="1">The sequence shown here is derived from an EMBL/GenBank/DDBJ whole genome shotgun (WGS) entry which is preliminary data.</text>
</comment>
<accession>A0A8H7SAT5</accession>
<sequence length="129" mass="14769">MSDQSMNPDTTQIQQLVEQVARQQQLLKDLYQTRTDSKALVPVLGVAHLFTKRQAVEDASLHNFQYTLSTVLFSLDVLRHMLLPISQLDQIERIFAMLNDIHTLILYTEGTINQARNQLALWAVNPSIH</sequence>
<dbReference type="EMBL" id="JAEPRB010000032">
    <property type="protein sequence ID" value="KAG2225123.1"/>
    <property type="molecule type" value="Genomic_DNA"/>
</dbReference>
<keyword evidence="2" id="KW-1185">Reference proteome</keyword>
<name>A0A8H7SAT5_9FUNG</name>
<reference evidence="1 2" key="1">
    <citation type="submission" date="2020-12" db="EMBL/GenBank/DDBJ databases">
        <title>Metabolic potential, ecology and presence of endohyphal bacteria is reflected in genomic diversity of Mucoromycotina.</title>
        <authorList>
            <person name="Muszewska A."/>
            <person name="Okrasinska A."/>
            <person name="Steczkiewicz K."/>
            <person name="Drgas O."/>
            <person name="Orlowska M."/>
            <person name="Perlinska-Lenart U."/>
            <person name="Aleksandrzak-Piekarczyk T."/>
            <person name="Szatraj K."/>
            <person name="Zielenkiewicz U."/>
            <person name="Pilsyk S."/>
            <person name="Malc E."/>
            <person name="Mieczkowski P."/>
            <person name="Kruszewska J.S."/>
            <person name="Biernat P."/>
            <person name="Pawlowska J."/>
        </authorList>
    </citation>
    <scope>NUCLEOTIDE SEQUENCE [LARGE SCALE GENOMIC DNA]</scope>
    <source>
        <strain evidence="1 2">CBS 142.35</strain>
    </source>
</reference>